<dbReference type="EMBL" id="AVNC01000015">
    <property type="protein sequence ID" value="EQK42876.1"/>
    <property type="molecule type" value="Genomic_DNA"/>
</dbReference>
<dbReference type="Proteomes" id="UP000015688">
    <property type="component" value="Unassembled WGS sequence"/>
</dbReference>
<evidence type="ECO:0000256" key="1">
    <source>
        <dbReference type="SAM" id="Phobius"/>
    </source>
</evidence>
<evidence type="ECO:0000313" key="2">
    <source>
        <dbReference type="EMBL" id="EQK42876.1"/>
    </source>
</evidence>
<organism evidence="2 3">
    <name type="scientific">Paraclostridium bifermentans ATCC 638 = DSM 14991</name>
    <dbReference type="NCBI Taxonomy" id="1233171"/>
    <lineage>
        <taxon>Bacteria</taxon>
        <taxon>Bacillati</taxon>
        <taxon>Bacillota</taxon>
        <taxon>Clostridia</taxon>
        <taxon>Peptostreptococcales</taxon>
        <taxon>Peptostreptococcaceae</taxon>
        <taxon>Paraclostridium</taxon>
    </lineage>
</organism>
<keyword evidence="1" id="KW-1133">Transmembrane helix</keyword>
<gene>
    <name evidence="2" type="ORF">C672_1820</name>
</gene>
<proteinExistence type="predicted"/>
<evidence type="ECO:0000313" key="3">
    <source>
        <dbReference type="Proteomes" id="UP000015688"/>
    </source>
</evidence>
<keyword evidence="1" id="KW-0472">Membrane</keyword>
<protein>
    <submittedName>
        <fullName evidence="2">Putative membrane protein</fullName>
    </submittedName>
</protein>
<dbReference type="AlphaFoldDB" id="T4VQ38"/>
<accession>T4VQ38</accession>
<sequence length="42" mass="4867">MNIGDTIFYSTGFDLFGLGMNIVVIYYIIYVFNNIINKIVTR</sequence>
<name>T4VQ38_PARBF</name>
<feature type="transmembrane region" description="Helical" evidence="1">
    <location>
        <begin position="15"/>
        <end position="36"/>
    </location>
</feature>
<dbReference type="PATRIC" id="fig|1233171.3.peg.1711"/>
<keyword evidence="1" id="KW-0812">Transmembrane</keyword>
<comment type="caution">
    <text evidence="2">The sequence shown here is derived from an EMBL/GenBank/DDBJ whole genome shotgun (WGS) entry which is preliminary data.</text>
</comment>
<reference evidence="2 3" key="1">
    <citation type="submission" date="2013-06" db="EMBL/GenBank/DDBJ databases">
        <authorList>
            <person name="Walk S."/>
            <person name="Aronoff D."/>
            <person name="Young V.Y."/>
            <person name="Marsh J."/>
            <person name="Harrison L."/>
            <person name="Daugherty S.C."/>
            <person name="Shefchek K.A."/>
            <person name="Hine E.E."/>
            <person name="Tallon L.J."/>
            <person name="Sadzewicz L.K."/>
            <person name="Rasko D.A."/>
        </authorList>
    </citation>
    <scope>NUCLEOTIDE SEQUENCE [LARGE SCALE GENOMIC DNA]</scope>
    <source>
        <strain evidence="2 3">ATCC 638</strain>
    </source>
</reference>